<evidence type="ECO:0000256" key="1">
    <source>
        <dbReference type="SAM" id="MobiDB-lite"/>
    </source>
</evidence>
<keyword evidence="3" id="KW-1185">Reference proteome</keyword>
<dbReference type="VEuPathDB" id="FungiDB:BO71DRAFT_88004"/>
<reference evidence="2 3" key="1">
    <citation type="submission" date="2018-02" db="EMBL/GenBank/DDBJ databases">
        <title>The genomes of Aspergillus section Nigri reveals drivers in fungal speciation.</title>
        <authorList>
            <consortium name="DOE Joint Genome Institute"/>
            <person name="Vesth T.C."/>
            <person name="Nybo J."/>
            <person name="Theobald S."/>
            <person name="Brandl J."/>
            <person name="Frisvad J.C."/>
            <person name="Nielsen K.F."/>
            <person name="Lyhne E.K."/>
            <person name="Kogle M.E."/>
            <person name="Kuo A."/>
            <person name="Riley R."/>
            <person name="Clum A."/>
            <person name="Nolan M."/>
            <person name="Lipzen A."/>
            <person name="Salamov A."/>
            <person name="Henrissat B."/>
            <person name="Wiebenga A."/>
            <person name="De vries R.P."/>
            <person name="Grigoriev I.V."/>
            <person name="Mortensen U.H."/>
            <person name="Andersen M.R."/>
            <person name="Baker S.E."/>
        </authorList>
    </citation>
    <scope>NUCLEOTIDE SEQUENCE [LARGE SCALE GENOMIC DNA]</scope>
    <source>
        <strain evidence="2 3">CBS 707.79</strain>
    </source>
</reference>
<feature type="region of interest" description="Disordered" evidence="1">
    <location>
        <begin position="81"/>
        <end position="107"/>
    </location>
</feature>
<organism evidence="2 3">
    <name type="scientific">Aspergillus ellipticus CBS 707.79</name>
    <dbReference type="NCBI Taxonomy" id="1448320"/>
    <lineage>
        <taxon>Eukaryota</taxon>
        <taxon>Fungi</taxon>
        <taxon>Dikarya</taxon>
        <taxon>Ascomycota</taxon>
        <taxon>Pezizomycotina</taxon>
        <taxon>Eurotiomycetes</taxon>
        <taxon>Eurotiomycetidae</taxon>
        <taxon>Eurotiales</taxon>
        <taxon>Aspergillaceae</taxon>
        <taxon>Aspergillus</taxon>
        <taxon>Aspergillus subgen. Circumdati</taxon>
    </lineage>
</organism>
<evidence type="ECO:0000313" key="3">
    <source>
        <dbReference type="Proteomes" id="UP000247810"/>
    </source>
</evidence>
<dbReference type="OrthoDB" id="4453902at2759"/>
<sequence>MAIFHLHLSPETRRQKIQNRIIKTHVLVEECPDGFVEPKQLSKLGIHVDQVSLIQGDLVKFKPCFFLPSSSQTIRTYLPITPHDHSQNVAPDEEETEPRRSSESSMSMITAARRPFVLDICRGEFATALGTNFCLDNLTVLRDCGATSKGKWQHRPDLELFNQKLDPDRWEILRLLEDVKHEVPHAVFDIHQELEVEEVESLTAGEIKAIVRVMAVRMGLTCYQKHILMPILVISYLNPRQGRILQAHHDGKRVVIQHTQLFEFGGLAYRSVELFLRYYCSQPVGVTISK</sequence>
<dbReference type="Proteomes" id="UP000247810">
    <property type="component" value="Unassembled WGS sequence"/>
</dbReference>
<accession>A0A319F0J3</accession>
<evidence type="ECO:0000313" key="2">
    <source>
        <dbReference type="EMBL" id="PYH97972.1"/>
    </source>
</evidence>
<name>A0A319F0J3_9EURO</name>
<gene>
    <name evidence="2" type="ORF">BO71DRAFT_88004</name>
</gene>
<dbReference type="AlphaFoldDB" id="A0A319F0J3"/>
<proteinExistence type="predicted"/>
<dbReference type="STRING" id="1448320.A0A319F0J3"/>
<protein>
    <submittedName>
        <fullName evidence="2">Uncharacterized protein</fullName>
    </submittedName>
</protein>
<dbReference type="EMBL" id="KZ825816">
    <property type="protein sequence ID" value="PYH97972.1"/>
    <property type="molecule type" value="Genomic_DNA"/>
</dbReference>